<name>A0ABD1CDR1_CULPP</name>
<feature type="compositionally biased region" description="Acidic residues" evidence="1">
    <location>
        <begin position="122"/>
        <end position="132"/>
    </location>
</feature>
<evidence type="ECO:0000313" key="4">
    <source>
        <dbReference type="Proteomes" id="UP001562425"/>
    </source>
</evidence>
<proteinExistence type="predicted"/>
<evidence type="ECO:0000256" key="1">
    <source>
        <dbReference type="SAM" id="MobiDB-lite"/>
    </source>
</evidence>
<reference evidence="3 4" key="1">
    <citation type="submission" date="2024-05" db="EMBL/GenBank/DDBJ databases">
        <title>Culex pipiens pipiens assembly and annotation.</title>
        <authorList>
            <person name="Alout H."/>
            <person name="Durand T."/>
        </authorList>
    </citation>
    <scope>NUCLEOTIDE SEQUENCE [LARGE SCALE GENOMIC DNA]</scope>
    <source>
        <strain evidence="3">HA-2024</strain>
        <tissue evidence="3">Whole body</tissue>
    </source>
</reference>
<keyword evidence="4" id="KW-1185">Reference proteome</keyword>
<keyword evidence="2" id="KW-0472">Membrane</keyword>
<dbReference type="EMBL" id="JBEHCU010013286">
    <property type="protein sequence ID" value="KAL1374517.1"/>
    <property type="molecule type" value="Genomic_DNA"/>
</dbReference>
<gene>
    <name evidence="3" type="ORF">pipiens_018043</name>
</gene>
<comment type="caution">
    <text evidence="3">The sequence shown here is derived from an EMBL/GenBank/DDBJ whole genome shotgun (WGS) entry which is preliminary data.</text>
</comment>
<accession>A0ABD1CDR1</accession>
<feature type="region of interest" description="Disordered" evidence="1">
    <location>
        <begin position="1"/>
        <end position="132"/>
    </location>
</feature>
<protein>
    <submittedName>
        <fullName evidence="3">Uncharacterized protein</fullName>
    </submittedName>
</protein>
<dbReference type="AlphaFoldDB" id="A0ABD1CDR1"/>
<feature type="compositionally biased region" description="Polar residues" evidence="1">
    <location>
        <begin position="17"/>
        <end position="38"/>
    </location>
</feature>
<keyword evidence="2" id="KW-1133">Transmembrane helix</keyword>
<dbReference type="Proteomes" id="UP001562425">
    <property type="component" value="Unassembled WGS sequence"/>
</dbReference>
<evidence type="ECO:0000313" key="3">
    <source>
        <dbReference type="EMBL" id="KAL1374517.1"/>
    </source>
</evidence>
<feature type="transmembrane region" description="Helical" evidence="2">
    <location>
        <begin position="201"/>
        <end position="229"/>
    </location>
</feature>
<keyword evidence="2" id="KW-0812">Transmembrane</keyword>
<organism evidence="3 4">
    <name type="scientific">Culex pipiens pipiens</name>
    <name type="common">Northern house mosquito</name>
    <dbReference type="NCBI Taxonomy" id="38569"/>
    <lineage>
        <taxon>Eukaryota</taxon>
        <taxon>Metazoa</taxon>
        <taxon>Ecdysozoa</taxon>
        <taxon>Arthropoda</taxon>
        <taxon>Hexapoda</taxon>
        <taxon>Insecta</taxon>
        <taxon>Pterygota</taxon>
        <taxon>Neoptera</taxon>
        <taxon>Endopterygota</taxon>
        <taxon>Diptera</taxon>
        <taxon>Nematocera</taxon>
        <taxon>Culicoidea</taxon>
        <taxon>Culicidae</taxon>
        <taxon>Culicinae</taxon>
        <taxon>Culicini</taxon>
        <taxon>Culex</taxon>
        <taxon>Culex</taxon>
    </lineage>
</organism>
<evidence type="ECO:0000256" key="2">
    <source>
        <dbReference type="SAM" id="Phobius"/>
    </source>
</evidence>
<sequence length="281" mass="31291">MLDSNRKAIVVPAGGRVSTTPAIRSSPSGKTTARSLTFINVERTPPASARTSSLIPRPVSQKKPTKRPSRIAPPPTKTSSERSLKVKPSILISTLEDEEIGGCEAPDPLPPPVEGAERNEQADDDREDDQEDLDRTLQQDYIANEINELNNVNPPAGFVTMSRSLETVMEDARCKIVCKQKFMAAPVPAKAITSEVSIPVWVNYCFLFLVVLIFLLVAFLTACTIIVNYDRLMAFWDPRYAVQPPEVQPEELTGFDLLQRWLGELWQNIVNLVSTGKRFRK</sequence>